<organism evidence="2 3">
    <name type="scientific">Tritrichomonas musculus</name>
    <dbReference type="NCBI Taxonomy" id="1915356"/>
    <lineage>
        <taxon>Eukaryota</taxon>
        <taxon>Metamonada</taxon>
        <taxon>Parabasalia</taxon>
        <taxon>Tritrichomonadida</taxon>
        <taxon>Tritrichomonadidae</taxon>
        <taxon>Tritrichomonas</taxon>
    </lineage>
</organism>
<gene>
    <name evidence="2" type="ORF">M9Y10_000816</name>
</gene>
<dbReference type="InterPro" id="IPR008906">
    <property type="entry name" value="HATC_C_dom"/>
</dbReference>
<dbReference type="Proteomes" id="UP001470230">
    <property type="component" value="Unassembled WGS sequence"/>
</dbReference>
<protein>
    <recommendedName>
        <fullName evidence="1">HAT C-terminal dimerisation domain-containing protein</fullName>
    </recommendedName>
</protein>
<accession>A0ABR2L589</accession>
<reference evidence="2 3" key="1">
    <citation type="submission" date="2024-04" db="EMBL/GenBank/DDBJ databases">
        <title>Tritrichomonas musculus Genome.</title>
        <authorList>
            <person name="Alves-Ferreira E."/>
            <person name="Grigg M."/>
            <person name="Lorenzi H."/>
            <person name="Galac M."/>
        </authorList>
    </citation>
    <scope>NUCLEOTIDE SEQUENCE [LARGE SCALE GENOMIC DNA]</scope>
    <source>
        <strain evidence="2 3">EAF2021</strain>
    </source>
</reference>
<dbReference type="SUPFAM" id="SSF53098">
    <property type="entry name" value="Ribonuclease H-like"/>
    <property type="match status" value="1"/>
</dbReference>
<evidence type="ECO:0000313" key="2">
    <source>
        <dbReference type="EMBL" id="KAK8898525.1"/>
    </source>
</evidence>
<keyword evidence="3" id="KW-1185">Reference proteome</keyword>
<evidence type="ECO:0000259" key="1">
    <source>
        <dbReference type="Pfam" id="PF05699"/>
    </source>
</evidence>
<dbReference type="Pfam" id="PF05699">
    <property type="entry name" value="Dimer_Tnp_hAT"/>
    <property type="match status" value="1"/>
</dbReference>
<dbReference type="EMBL" id="JAPFFF010000001">
    <property type="protein sequence ID" value="KAK8898525.1"/>
    <property type="molecule type" value="Genomic_DNA"/>
</dbReference>
<comment type="caution">
    <text evidence="2">The sequence shown here is derived from an EMBL/GenBank/DDBJ whole genome shotgun (WGS) entry which is preliminary data.</text>
</comment>
<name>A0ABR2L589_9EUKA</name>
<feature type="domain" description="HAT C-terminal dimerisation" evidence="1">
    <location>
        <begin position="49"/>
        <end position="107"/>
    </location>
</feature>
<proteinExistence type="predicted"/>
<dbReference type="InterPro" id="IPR012337">
    <property type="entry name" value="RNaseH-like_sf"/>
</dbReference>
<sequence>MKQQEDPYSITTYCLGKIATLMNLDSQKVVSLYDDFIDQDNDLMSYHMNKHPIKFWYNFLQNSYWKDLARVAIRIVSIIASEAGCERMFSVRRNIVSKHHTRMNNETAYYRAFHMACK</sequence>
<evidence type="ECO:0000313" key="3">
    <source>
        <dbReference type="Proteomes" id="UP001470230"/>
    </source>
</evidence>